<dbReference type="SUPFAM" id="SSF143800">
    <property type="entry name" value="L28p-like"/>
    <property type="match status" value="1"/>
</dbReference>
<evidence type="ECO:0000313" key="7">
    <source>
        <dbReference type="Proteomes" id="UP000183085"/>
    </source>
</evidence>
<dbReference type="AlphaFoldDB" id="A0A1J5E5B3"/>
<dbReference type="Gene3D" id="2.30.170.40">
    <property type="entry name" value="Ribosomal protein L28/L24"/>
    <property type="match status" value="1"/>
</dbReference>
<protein>
    <recommendedName>
        <fullName evidence="4 5">Large ribosomal subunit protein bL28</fullName>
    </recommendedName>
</protein>
<dbReference type="InterPro" id="IPR034704">
    <property type="entry name" value="Ribosomal_bL28/bL31-like_sf"/>
</dbReference>
<keyword evidence="2 5" id="KW-0689">Ribosomal protein</keyword>
<dbReference type="Proteomes" id="UP000183085">
    <property type="component" value="Unassembled WGS sequence"/>
</dbReference>
<evidence type="ECO:0000256" key="4">
    <source>
        <dbReference type="ARBA" id="ARBA00035174"/>
    </source>
</evidence>
<dbReference type="HAMAP" id="MF_00373">
    <property type="entry name" value="Ribosomal_bL28"/>
    <property type="match status" value="1"/>
</dbReference>
<dbReference type="GO" id="GO:0003735">
    <property type="term" value="F:structural constituent of ribosome"/>
    <property type="evidence" value="ECO:0007669"/>
    <property type="project" value="InterPro"/>
</dbReference>
<reference evidence="6 7" key="1">
    <citation type="journal article" date="2016" name="Environ. Microbiol.">
        <title>Genomic resolution of a cold subsurface aquifer community provides metabolic insights for novel microbes adapted to high CO concentrations.</title>
        <authorList>
            <person name="Probst A.J."/>
            <person name="Castelle C.J."/>
            <person name="Singh A."/>
            <person name="Brown C.T."/>
            <person name="Anantharaman K."/>
            <person name="Sharon I."/>
            <person name="Hug L.A."/>
            <person name="Burstein D."/>
            <person name="Emerson J.B."/>
            <person name="Thomas B.C."/>
            <person name="Banfield J.F."/>
        </authorList>
    </citation>
    <scope>NUCLEOTIDE SEQUENCE [LARGE SCALE GENOMIC DNA]</scope>
    <source>
        <strain evidence="6">CG2_30_40_21</strain>
    </source>
</reference>
<comment type="caution">
    <text evidence="6">The sequence shown here is derived from an EMBL/GenBank/DDBJ whole genome shotgun (WGS) entry which is preliminary data.</text>
</comment>
<dbReference type="GO" id="GO:0005840">
    <property type="term" value="C:ribosome"/>
    <property type="evidence" value="ECO:0007669"/>
    <property type="project" value="UniProtKB-KW"/>
</dbReference>
<dbReference type="PANTHER" id="PTHR39080:SF1">
    <property type="entry name" value="LARGE RIBOSOMAL SUBUNIT PROTEIN BL28A"/>
    <property type="match status" value="1"/>
</dbReference>
<dbReference type="NCBIfam" id="TIGR00009">
    <property type="entry name" value="L28"/>
    <property type="match status" value="1"/>
</dbReference>
<evidence type="ECO:0000256" key="3">
    <source>
        <dbReference type="ARBA" id="ARBA00023274"/>
    </source>
</evidence>
<name>A0A1J5E5B3_9BACT</name>
<dbReference type="InterPro" id="IPR037147">
    <property type="entry name" value="Ribosomal_bL28_sf"/>
</dbReference>
<dbReference type="InterPro" id="IPR026569">
    <property type="entry name" value="Ribosomal_bL28"/>
</dbReference>
<dbReference type="InterPro" id="IPR050096">
    <property type="entry name" value="Bacterial_rp_bL28"/>
</dbReference>
<keyword evidence="3 5" id="KW-0687">Ribonucleoprotein</keyword>
<dbReference type="InterPro" id="IPR001383">
    <property type="entry name" value="Ribosomal_bL28_bact-type"/>
</dbReference>
<dbReference type="STRING" id="1817895.AUJ95_07545"/>
<dbReference type="Pfam" id="PF00830">
    <property type="entry name" value="Ribosomal_L28"/>
    <property type="match status" value="1"/>
</dbReference>
<dbReference type="GO" id="GO:1990904">
    <property type="term" value="C:ribonucleoprotein complex"/>
    <property type="evidence" value="ECO:0007669"/>
    <property type="project" value="UniProtKB-KW"/>
</dbReference>
<evidence type="ECO:0000256" key="5">
    <source>
        <dbReference type="HAMAP-Rule" id="MF_00373"/>
    </source>
</evidence>
<sequence length="61" mass="6839">MGKVCEFCGKGPMTGNNVSHSNQKTKRRWLPNIQHMKLTIKGTTAYRNICTSCLRTQKAAV</sequence>
<evidence type="ECO:0000313" key="6">
    <source>
        <dbReference type="EMBL" id="OIP37880.1"/>
    </source>
</evidence>
<gene>
    <name evidence="5" type="primary">rpmB</name>
    <name evidence="6" type="ORF">AUJ95_07545</name>
</gene>
<accession>A0A1J5E5B3</accession>
<dbReference type="Gene3D" id="2.20.150.30">
    <property type="match status" value="1"/>
</dbReference>
<dbReference type="EMBL" id="MNYI01000194">
    <property type="protein sequence ID" value="OIP37880.1"/>
    <property type="molecule type" value="Genomic_DNA"/>
</dbReference>
<proteinExistence type="inferred from homology"/>
<comment type="similarity">
    <text evidence="1 5">Belongs to the bacterial ribosomal protein bL28 family.</text>
</comment>
<evidence type="ECO:0000256" key="1">
    <source>
        <dbReference type="ARBA" id="ARBA00008760"/>
    </source>
</evidence>
<organism evidence="6 7">
    <name type="scientific">Candidatus Desantisbacteria bacterium CG2_30_40_21</name>
    <dbReference type="NCBI Taxonomy" id="1817895"/>
    <lineage>
        <taxon>Bacteria</taxon>
        <taxon>Candidatus Desantisiibacteriota</taxon>
    </lineage>
</organism>
<dbReference type="PANTHER" id="PTHR39080">
    <property type="entry name" value="50S RIBOSOMAL PROTEIN L28"/>
    <property type="match status" value="1"/>
</dbReference>
<evidence type="ECO:0000256" key="2">
    <source>
        <dbReference type="ARBA" id="ARBA00022980"/>
    </source>
</evidence>
<dbReference type="GO" id="GO:0006412">
    <property type="term" value="P:translation"/>
    <property type="evidence" value="ECO:0007669"/>
    <property type="project" value="UniProtKB-UniRule"/>
</dbReference>